<sequence length="605" mass="69236">MKKVIMYFALLVLTLSACEKVPDYNTPDEELKSGIDLLQSQIKEFNKALNRSEINDSLLRAEVKRLEARMTEKDAQISILKNDINSIEPQDTLRVYAVERRLRDLVADLVVIRAEADNLRLSVSENANLLALFPPISDLAILIGAKTALEQTTFKDFAGMVNEYVKMKSALEYIMTKIDNLDESADIYKYIDQVEENLLKSTMTIKNGSLTEGSLAILKGELTEMNYATKEYVDAAIKYAIEHREPDEPKIQNEITSIEIINAPKNKIADGITIRFFEKTNRAYLNKEVDEIFDSSCSNPLDLSEERIRYTGEYDIYVKINPSDIDIRDYNVSLINSKGEKIPNLFLSHSKHNDLITRANPNIYKITLSLNPSNYPYESHADAFNAMTNNVLYCLAFEKNGQQKESPLCITFTDHGCWHNISLKDYMPRMNYESEITFDVKIGRNNAPVNDITNVENKASGAWKRMDYITNESFIHSGNSDYISIDAAEESRRKSYINSYVGSGEVLEINATKKMLDTYKYYVKVEIIDSEYTENEKWHVINYLKGINKIFVVKDSNEATTIIFPVDKLLSPIRRNDHFLITLYFINYDGTYVDPDGKSFQIFVG</sequence>
<evidence type="ECO:0000256" key="1">
    <source>
        <dbReference type="SAM" id="Coils"/>
    </source>
</evidence>
<proteinExistence type="predicted"/>
<reference evidence="2" key="1">
    <citation type="submission" date="2019-03" db="EMBL/GenBank/DDBJ databases">
        <title>Single cell metagenomics reveals metabolic interactions within the superorganism composed of flagellate Streblomastix strix and complex community of Bacteroidetes bacteria on its surface.</title>
        <authorList>
            <person name="Treitli S.C."/>
            <person name="Kolisko M."/>
            <person name="Husnik F."/>
            <person name="Keeling P."/>
            <person name="Hampl V."/>
        </authorList>
    </citation>
    <scope>NUCLEOTIDE SEQUENCE</scope>
    <source>
        <strain evidence="2">STM</strain>
    </source>
</reference>
<dbReference type="AlphaFoldDB" id="A0A5J4T3F5"/>
<accession>A0A5J4T3F5</accession>
<evidence type="ECO:0000313" key="2">
    <source>
        <dbReference type="EMBL" id="KAA6352213.1"/>
    </source>
</evidence>
<protein>
    <submittedName>
        <fullName evidence="2">Uncharacterized protein</fullName>
    </submittedName>
</protein>
<comment type="caution">
    <text evidence="2">The sequence shown here is derived from an EMBL/GenBank/DDBJ whole genome shotgun (WGS) entry which is preliminary data.</text>
</comment>
<organism evidence="2">
    <name type="scientific">termite gut metagenome</name>
    <dbReference type="NCBI Taxonomy" id="433724"/>
    <lineage>
        <taxon>unclassified sequences</taxon>
        <taxon>metagenomes</taxon>
        <taxon>organismal metagenomes</taxon>
    </lineage>
</organism>
<gene>
    <name evidence="2" type="ORF">EZS27_000395</name>
</gene>
<name>A0A5J4T3F5_9ZZZZ</name>
<dbReference type="EMBL" id="SNRY01000004">
    <property type="protein sequence ID" value="KAA6352213.1"/>
    <property type="molecule type" value="Genomic_DNA"/>
</dbReference>
<feature type="coiled-coil region" evidence="1">
    <location>
        <begin position="35"/>
        <end position="83"/>
    </location>
</feature>
<dbReference type="PROSITE" id="PS51257">
    <property type="entry name" value="PROKAR_LIPOPROTEIN"/>
    <property type="match status" value="1"/>
</dbReference>
<keyword evidence="1" id="KW-0175">Coiled coil</keyword>